<dbReference type="RefSeq" id="WP_188185524.1">
    <property type="nucleotide sequence ID" value="NZ_JACVQF010000235.1"/>
</dbReference>
<dbReference type="EMBL" id="JACVQF010000235">
    <property type="protein sequence ID" value="MBD0424644.1"/>
    <property type="molecule type" value="Genomic_DNA"/>
</dbReference>
<accession>A0A926QU07</accession>
<comment type="caution">
    <text evidence="1">The sequence shown here is derived from an EMBL/GenBank/DDBJ whole genome shotgun (WGS) entry which is preliminary data.</text>
</comment>
<dbReference type="PROSITE" id="PS51318">
    <property type="entry name" value="TAT"/>
    <property type="match status" value="1"/>
</dbReference>
<sequence>MVDVPGPRAASAGPEGTRATLSRRNVLRASMASAAVLLGGGALTGCGSAAAAGDPGTVRLWDPFSGADGALLDELVETARPDMPGTGIERTVLEWGTPYYTKLAMASAGGRGPDVAVSHMSRLAGYAPLGLLDPWDTELLAEFGVRESDFAGAVWSRTRYRDRTYAVPLDTHPFIVFFHPETAGKAGLLTDGGDLDQEAFSSPERFLEAGRELARASGKQGVAFGYVNDTAQGWRLFYGLYRQTGNDFALPEGGPVKADADAMAEVIAFMQKLVDGRTNPDRLDYPAAIAAFTNRQTGMILSGEWELGTFRTADPKVGAAPFPTVFGTPAVYADSHSFVLPRRPDPSEAHRRRTHQAVAAILKAGQVWAKAGHIPAYQPVTRTRAYARLEPQARYVKAADHVVLDPAVWFAGAGSGFQNSMSQVLQQAVLDGLSPDRAARAMIERIDTALSQPSPA</sequence>
<dbReference type="Pfam" id="PF01547">
    <property type="entry name" value="SBP_bac_1"/>
    <property type="match status" value="1"/>
</dbReference>
<dbReference type="Gene3D" id="3.40.190.10">
    <property type="entry name" value="Periplasmic binding protein-like II"/>
    <property type="match status" value="1"/>
</dbReference>
<keyword evidence="2" id="KW-1185">Reference proteome</keyword>
<dbReference type="PANTHER" id="PTHR43649">
    <property type="entry name" value="ARABINOSE-BINDING PROTEIN-RELATED"/>
    <property type="match status" value="1"/>
</dbReference>
<dbReference type="Proteomes" id="UP000621210">
    <property type="component" value="Unassembled WGS sequence"/>
</dbReference>
<dbReference type="InterPro" id="IPR050490">
    <property type="entry name" value="Bact_solute-bd_prot1"/>
</dbReference>
<protein>
    <submittedName>
        <fullName evidence="1">Extracellular solute-binding protein</fullName>
    </submittedName>
</protein>
<proteinExistence type="predicted"/>
<gene>
    <name evidence="1" type="ORF">H0H10_36700</name>
</gene>
<reference evidence="1" key="2">
    <citation type="submission" date="2020-09" db="EMBL/GenBank/DDBJ databases">
        <authorList>
            <person name="Luo X."/>
        </authorList>
    </citation>
    <scope>NUCLEOTIDE SEQUENCE</scope>
    <source>
        <strain evidence="1">TRM S81-3</strain>
    </source>
</reference>
<organism evidence="1 2">
    <name type="scientific">Streptomyces griseicoloratus</name>
    <dbReference type="NCBI Taxonomy" id="2752516"/>
    <lineage>
        <taxon>Bacteria</taxon>
        <taxon>Bacillati</taxon>
        <taxon>Actinomycetota</taxon>
        <taxon>Actinomycetes</taxon>
        <taxon>Kitasatosporales</taxon>
        <taxon>Streptomycetaceae</taxon>
        <taxon>Streptomyces</taxon>
    </lineage>
</organism>
<dbReference type="AlphaFoldDB" id="A0A926QU07"/>
<reference evidence="1" key="1">
    <citation type="submission" date="2020-09" db="EMBL/GenBank/DDBJ databases">
        <title>Streptomyces grisecoloratus sp. nov., isolated from cotton soil.</title>
        <authorList>
            <person name="Xing L."/>
        </authorList>
    </citation>
    <scope>NUCLEOTIDE SEQUENCE</scope>
    <source>
        <strain evidence="1">TRM S81-3</strain>
    </source>
</reference>
<dbReference type="InterPro" id="IPR006059">
    <property type="entry name" value="SBP"/>
</dbReference>
<dbReference type="PANTHER" id="PTHR43649:SF14">
    <property type="entry name" value="BLR3389 PROTEIN"/>
    <property type="match status" value="1"/>
</dbReference>
<dbReference type="SUPFAM" id="SSF53850">
    <property type="entry name" value="Periplasmic binding protein-like II"/>
    <property type="match status" value="1"/>
</dbReference>
<evidence type="ECO:0000313" key="2">
    <source>
        <dbReference type="Proteomes" id="UP000621210"/>
    </source>
</evidence>
<dbReference type="InterPro" id="IPR006311">
    <property type="entry name" value="TAT_signal"/>
</dbReference>
<evidence type="ECO:0000313" key="1">
    <source>
        <dbReference type="EMBL" id="MBD0424644.1"/>
    </source>
</evidence>
<name>A0A926QU07_9ACTN</name>